<dbReference type="PANTHER" id="PTHR42788">
    <property type="entry name" value="TAURINE IMPORT ATP-BINDING PROTEIN-RELATED"/>
    <property type="match status" value="1"/>
</dbReference>
<dbReference type="GO" id="GO:0016887">
    <property type="term" value="F:ATP hydrolysis activity"/>
    <property type="evidence" value="ECO:0007669"/>
    <property type="project" value="InterPro"/>
</dbReference>
<dbReference type="EMBL" id="JACBYR010000001">
    <property type="protein sequence ID" value="NYE82626.1"/>
    <property type="molecule type" value="Genomic_DNA"/>
</dbReference>
<dbReference type="GO" id="GO:0005524">
    <property type="term" value="F:ATP binding"/>
    <property type="evidence" value="ECO:0007669"/>
    <property type="project" value="UniProtKB-KW"/>
</dbReference>
<reference evidence="7 8" key="1">
    <citation type="submission" date="2020-07" db="EMBL/GenBank/DDBJ databases">
        <title>Genomic Encyclopedia of Type Strains, Phase IV (KMG-V): Genome sequencing to study the core and pangenomes of soil and plant-associated prokaryotes.</title>
        <authorList>
            <person name="Whitman W."/>
        </authorList>
    </citation>
    <scope>NUCLEOTIDE SEQUENCE [LARGE SCALE GENOMIC DNA]</scope>
    <source>
        <strain evidence="7 8">SAS40</strain>
    </source>
</reference>
<dbReference type="AlphaFoldDB" id="A0A7Y9ITB2"/>
<accession>A0A7Y9ITB2</accession>
<dbReference type="Proteomes" id="UP000542125">
    <property type="component" value="Unassembled WGS sequence"/>
</dbReference>
<comment type="similarity">
    <text evidence="1">Belongs to the ABC transporter superfamily.</text>
</comment>
<dbReference type="InterPro" id="IPR027417">
    <property type="entry name" value="P-loop_NTPase"/>
</dbReference>
<dbReference type="SUPFAM" id="SSF52540">
    <property type="entry name" value="P-loop containing nucleoside triphosphate hydrolases"/>
    <property type="match status" value="1"/>
</dbReference>
<evidence type="ECO:0000256" key="5">
    <source>
        <dbReference type="ARBA" id="ARBA00022840"/>
    </source>
</evidence>
<proteinExistence type="inferred from homology"/>
<keyword evidence="5 7" id="KW-0067">ATP-binding</keyword>
<sequence>MTILEAVSVVKSFTTPSGTVSALDGFDLQVQEGEFLAILGPSGCGKSTFLHMAGGFEAVTAGEIRVDGKRVTAPGRDRGMMFQGYSLFPWATVADNIGWPMRVAGVDTATRAERVRELLVMVGLPTGAGLYPGQLSGGMRQRVALARMLALEPRIMLMDEPFGALDAQNRELLQEELGHIWTRHRRTVLFVTHDIDEAVALATRIVVFTTRPGRIKLDLAVDRGEMDFVAFRKSQRFFELRTQLWEAVREEVLKARALDGTA</sequence>
<dbReference type="RefSeq" id="WP_179585673.1">
    <property type="nucleotide sequence ID" value="NZ_JACBYR010000001.1"/>
</dbReference>
<evidence type="ECO:0000256" key="2">
    <source>
        <dbReference type="ARBA" id="ARBA00022448"/>
    </source>
</evidence>
<evidence type="ECO:0000256" key="4">
    <source>
        <dbReference type="ARBA" id="ARBA00022741"/>
    </source>
</evidence>
<dbReference type="PANTHER" id="PTHR42788:SF13">
    <property type="entry name" value="ALIPHATIC SULFONATES IMPORT ATP-BINDING PROTEIN SSUB"/>
    <property type="match status" value="1"/>
</dbReference>
<protein>
    <submittedName>
        <fullName evidence="7">NitT/TauT family transport system ATP-binding protein</fullName>
    </submittedName>
</protein>
<dbReference type="SMART" id="SM00382">
    <property type="entry name" value="AAA"/>
    <property type="match status" value="1"/>
</dbReference>
<dbReference type="CDD" id="cd03293">
    <property type="entry name" value="ABC_NrtD_SsuB_transporters"/>
    <property type="match status" value="1"/>
</dbReference>
<dbReference type="InterPro" id="IPR017871">
    <property type="entry name" value="ABC_transporter-like_CS"/>
</dbReference>
<dbReference type="InterPro" id="IPR003593">
    <property type="entry name" value="AAA+_ATPase"/>
</dbReference>
<keyword evidence="4" id="KW-0547">Nucleotide-binding</keyword>
<dbReference type="PROSITE" id="PS50893">
    <property type="entry name" value="ABC_TRANSPORTER_2"/>
    <property type="match status" value="1"/>
</dbReference>
<dbReference type="PROSITE" id="PS00211">
    <property type="entry name" value="ABC_TRANSPORTER_1"/>
    <property type="match status" value="1"/>
</dbReference>
<comment type="caution">
    <text evidence="7">The sequence shown here is derived from an EMBL/GenBank/DDBJ whole genome shotgun (WGS) entry which is preliminary data.</text>
</comment>
<organism evidence="7 8">
    <name type="scientific">Pigmentiphaga litoralis</name>
    <dbReference type="NCBI Taxonomy" id="516702"/>
    <lineage>
        <taxon>Bacteria</taxon>
        <taxon>Pseudomonadati</taxon>
        <taxon>Pseudomonadota</taxon>
        <taxon>Betaproteobacteria</taxon>
        <taxon>Burkholderiales</taxon>
        <taxon>Alcaligenaceae</taxon>
        <taxon>Pigmentiphaga</taxon>
    </lineage>
</organism>
<keyword evidence="2" id="KW-0813">Transport</keyword>
<dbReference type="InterPro" id="IPR050166">
    <property type="entry name" value="ABC_transporter_ATP-bind"/>
</dbReference>
<dbReference type="Gene3D" id="3.40.50.300">
    <property type="entry name" value="P-loop containing nucleotide triphosphate hydrolases"/>
    <property type="match status" value="1"/>
</dbReference>
<keyword evidence="8" id="KW-1185">Reference proteome</keyword>
<keyword evidence="3" id="KW-1003">Cell membrane</keyword>
<evidence type="ECO:0000313" key="7">
    <source>
        <dbReference type="EMBL" id="NYE82626.1"/>
    </source>
</evidence>
<evidence type="ECO:0000259" key="6">
    <source>
        <dbReference type="PROSITE" id="PS50893"/>
    </source>
</evidence>
<evidence type="ECO:0000256" key="3">
    <source>
        <dbReference type="ARBA" id="ARBA00022475"/>
    </source>
</evidence>
<name>A0A7Y9ITB2_9BURK</name>
<gene>
    <name evidence="7" type="ORF">FHW18_001897</name>
</gene>
<feature type="domain" description="ABC transporter" evidence="6">
    <location>
        <begin position="4"/>
        <end position="235"/>
    </location>
</feature>
<dbReference type="InterPro" id="IPR003439">
    <property type="entry name" value="ABC_transporter-like_ATP-bd"/>
</dbReference>
<evidence type="ECO:0000313" key="8">
    <source>
        <dbReference type="Proteomes" id="UP000542125"/>
    </source>
</evidence>
<evidence type="ECO:0000256" key="1">
    <source>
        <dbReference type="ARBA" id="ARBA00005417"/>
    </source>
</evidence>
<dbReference type="Pfam" id="PF00005">
    <property type="entry name" value="ABC_tran"/>
    <property type="match status" value="1"/>
</dbReference>
<keyword evidence="3" id="KW-0472">Membrane</keyword>